<comment type="caution">
    <text evidence="2">The sequence shown here is derived from an EMBL/GenBank/DDBJ whole genome shotgun (WGS) entry which is preliminary data.</text>
</comment>
<gene>
    <name evidence="2" type="ORF">OUZ56_031975</name>
</gene>
<proteinExistence type="predicted"/>
<sequence>MTLMRSCRNFFFPLNQRIVTPQSRQSTTAGKRSFVLFFLFFPSLIVAEISHTRPSIHSKMIFSSLRAANLNKMLKFQMELSKGEKGPHLSHNPHTHTHTRTQNPPTKR</sequence>
<keyword evidence="3" id="KW-1185">Reference proteome</keyword>
<protein>
    <submittedName>
        <fullName evidence="2">Uncharacterized protein</fullName>
    </submittedName>
</protein>
<dbReference type="Proteomes" id="UP001234178">
    <property type="component" value="Unassembled WGS sequence"/>
</dbReference>
<reference evidence="2 3" key="1">
    <citation type="journal article" date="2023" name="Nucleic Acids Res.">
        <title>The hologenome of Daphnia magna reveals possible DNA methylation and microbiome-mediated evolution of the host genome.</title>
        <authorList>
            <person name="Chaturvedi A."/>
            <person name="Li X."/>
            <person name="Dhandapani V."/>
            <person name="Marshall H."/>
            <person name="Kissane S."/>
            <person name="Cuenca-Cambronero M."/>
            <person name="Asole G."/>
            <person name="Calvet F."/>
            <person name="Ruiz-Romero M."/>
            <person name="Marangio P."/>
            <person name="Guigo R."/>
            <person name="Rago D."/>
            <person name="Mirbahai L."/>
            <person name="Eastwood N."/>
            <person name="Colbourne J.K."/>
            <person name="Zhou J."/>
            <person name="Mallon E."/>
            <person name="Orsini L."/>
        </authorList>
    </citation>
    <scope>NUCLEOTIDE SEQUENCE [LARGE SCALE GENOMIC DNA]</scope>
    <source>
        <strain evidence="2">LRV0_1</strain>
    </source>
</reference>
<dbReference type="EMBL" id="JAOYFB010000005">
    <property type="protein sequence ID" value="KAK4017017.1"/>
    <property type="molecule type" value="Genomic_DNA"/>
</dbReference>
<accession>A0ABQ9ZVT6</accession>
<name>A0ABQ9ZVT6_9CRUS</name>
<evidence type="ECO:0000313" key="3">
    <source>
        <dbReference type="Proteomes" id="UP001234178"/>
    </source>
</evidence>
<feature type="region of interest" description="Disordered" evidence="1">
    <location>
        <begin position="81"/>
        <end position="108"/>
    </location>
</feature>
<evidence type="ECO:0000256" key="1">
    <source>
        <dbReference type="SAM" id="MobiDB-lite"/>
    </source>
</evidence>
<organism evidence="2 3">
    <name type="scientific">Daphnia magna</name>
    <dbReference type="NCBI Taxonomy" id="35525"/>
    <lineage>
        <taxon>Eukaryota</taxon>
        <taxon>Metazoa</taxon>
        <taxon>Ecdysozoa</taxon>
        <taxon>Arthropoda</taxon>
        <taxon>Crustacea</taxon>
        <taxon>Branchiopoda</taxon>
        <taxon>Diplostraca</taxon>
        <taxon>Cladocera</taxon>
        <taxon>Anomopoda</taxon>
        <taxon>Daphniidae</taxon>
        <taxon>Daphnia</taxon>
    </lineage>
</organism>
<evidence type="ECO:0000313" key="2">
    <source>
        <dbReference type="EMBL" id="KAK4017017.1"/>
    </source>
</evidence>